<sequence>VPIKPLQRKFSPEALLHFHTGDLIKSLYGLWSLASLLKVLQGGFKAHENLYLHKLFPIGHGSCPESTRNLDARNKLQAKNANIVLVRSGSEIQDSLTSECTCGRRGCSREPRRNVDLIFSVFKQQPAPAGLAFKREEITDDDIRAED</sequence>
<feature type="non-terminal residue" evidence="1">
    <location>
        <position position="147"/>
    </location>
</feature>
<organism evidence="1 2">
    <name type="scientific">Pogonophryne albipinna</name>
    <dbReference type="NCBI Taxonomy" id="1090488"/>
    <lineage>
        <taxon>Eukaryota</taxon>
        <taxon>Metazoa</taxon>
        <taxon>Chordata</taxon>
        <taxon>Craniata</taxon>
        <taxon>Vertebrata</taxon>
        <taxon>Euteleostomi</taxon>
        <taxon>Actinopterygii</taxon>
        <taxon>Neopterygii</taxon>
        <taxon>Teleostei</taxon>
        <taxon>Neoteleostei</taxon>
        <taxon>Acanthomorphata</taxon>
        <taxon>Eupercaria</taxon>
        <taxon>Perciformes</taxon>
        <taxon>Notothenioidei</taxon>
        <taxon>Pogonophryne</taxon>
    </lineage>
</organism>
<dbReference type="AlphaFoldDB" id="A0AAD6BT22"/>
<dbReference type="Proteomes" id="UP001219934">
    <property type="component" value="Unassembled WGS sequence"/>
</dbReference>
<evidence type="ECO:0000313" key="2">
    <source>
        <dbReference type="Proteomes" id="UP001219934"/>
    </source>
</evidence>
<keyword evidence="2" id="KW-1185">Reference proteome</keyword>
<comment type="caution">
    <text evidence="1">The sequence shown here is derived from an EMBL/GenBank/DDBJ whole genome shotgun (WGS) entry which is preliminary data.</text>
</comment>
<reference evidence="1" key="1">
    <citation type="submission" date="2022-11" db="EMBL/GenBank/DDBJ databases">
        <title>Chromosome-level genome of Pogonophryne albipinna.</title>
        <authorList>
            <person name="Jo E."/>
        </authorList>
    </citation>
    <scope>NUCLEOTIDE SEQUENCE</scope>
    <source>
        <strain evidence="1">SGF0006</strain>
        <tissue evidence="1">Muscle</tissue>
    </source>
</reference>
<dbReference type="EMBL" id="JAPTMU010000001">
    <property type="protein sequence ID" value="KAJ4948809.1"/>
    <property type="molecule type" value="Genomic_DNA"/>
</dbReference>
<accession>A0AAD6BT22</accession>
<name>A0AAD6BT22_9TELE</name>
<feature type="non-terminal residue" evidence="1">
    <location>
        <position position="1"/>
    </location>
</feature>
<proteinExistence type="predicted"/>
<protein>
    <submittedName>
        <fullName evidence="1">Uncharacterized protein</fullName>
    </submittedName>
</protein>
<gene>
    <name evidence="1" type="ORF">JOQ06_020332</name>
</gene>
<evidence type="ECO:0000313" key="1">
    <source>
        <dbReference type="EMBL" id="KAJ4948809.1"/>
    </source>
</evidence>